<comment type="caution">
    <text evidence="1">The sequence shown here is derived from an EMBL/GenBank/DDBJ whole genome shotgun (WGS) entry which is preliminary data.</text>
</comment>
<dbReference type="Proteomes" id="UP000299102">
    <property type="component" value="Unassembled WGS sequence"/>
</dbReference>
<sequence>MHESAVLYKHKKSLSNNYLLSSRELETRMSYLKQPHPSILHEITYVPLEAAHPKIVQKIAGPYVYTNGSKIGSKVGAALTWWEKNDEVKSHLLDPSCTVF</sequence>
<dbReference type="EMBL" id="BGZK01000305">
    <property type="protein sequence ID" value="GBP35556.1"/>
    <property type="molecule type" value="Genomic_DNA"/>
</dbReference>
<proteinExistence type="predicted"/>
<organism evidence="1 2">
    <name type="scientific">Eumeta variegata</name>
    <name type="common">Bagworm moth</name>
    <name type="synonym">Eumeta japonica</name>
    <dbReference type="NCBI Taxonomy" id="151549"/>
    <lineage>
        <taxon>Eukaryota</taxon>
        <taxon>Metazoa</taxon>
        <taxon>Ecdysozoa</taxon>
        <taxon>Arthropoda</taxon>
        <taxon>Hexapoda</taxon>
        <taxon>Insecta</taxon>
        <taxon>Pterygota</taxon>
        <taxon>Neoptera</taxon>
        <taxon>Endopterygota</taxon>
        <taxon>Lepidoptera</taxon>
        <taxon>Glossata</taxon>
        <taxon>Ditrysia</taxon>
        <taxon>Tineoidea</taxon>
        <taxon>Psychidae</taxon>
        <taxon>Oiketicinae</taxon>
        <taxon>Eumeta</taxon>
    </lineage>
</organism>
<gene>
    <name evidence="1" type="ORF">EVAR_17418_1</name>
</gene>
<evidence type="ECO:0000313" key="1">
    <source>
        <dbReference type="EMBL" id="GBP35556.1"/>
    </source>
</evidence>
<dbReference type="AlphaFoldDB" id="A0A4C1VA64"/>
<accession>A0A4C1VA64</accession>
<reference evidence="1 2" key="1">
    <citation type="journal article" date="2019" name="Commun. Biol.">
        <title>The bagworm genome reveals a unique fibroin gene that provides high tensile strength.</title>
        <authorList>
            <person name="Kono N."/>
            <person name="Nakamura H."/>
            <person name="Ohtoshi R."/>
            <person name="Tomita M."/>
            <person name="Numata K."/>
            <person name="Arakawa K."/>
        </authorList>
    </citation>
    <scope>NUCLEOTIDE SEQUENCE [LARGE SCALE GENOMIC DNA]</scope>
</reference>
<protein>
    <submittedName>
        <fullName evidence="1">Uncharacterized protein</fullName>
    </submittedName>
</protein>
<evidence type="ECO:0000313" key="2">
    <source>
        <dbReference type="Proteomes" id="UP000299102"/>
    </source>
</evidence>
<dbReference type="OrthoDB" id="411823at2759"/>
<name>A0A4C1VA64_EUMVA</name>
<keyword evidence="2" id="KW-1185">Reference proteome</keyword>